<name>A0A4Z0NYP1_9BACT</name>
<organism evidence="13 14">
    <name type="scientific">Hymenobacter fodinae</name>
    <dbReference type="NCBI Taxonomy" id="2510796"/>
    <lineage>
        <taxon>Bacteria</taxon>
        <taxon>Pseudomonadati</taxon>
        <taxon>Bacteroidota</taxon>
        <taxon>Cytophagia</taxon>
        <taxon>Cytophagales</taxon>
        <taxon>Hymenobacteraceae</taxon>
        <taxon>Hymenobacter</taxon>
    </lineage>
</organism>
<dbReference type="GO" id="GO:0016020">
    <property type="term" value="C:membrane"/>
    <property type="evidence" value="ECO:0007669"/>
    <property type="project" value="TreeGrafter"/>
</dbReference>
<evidence type="ECO:0000313" key="14">
    <source>
        <dbReference type="Proteomes" id="UP000298337"/>
    </source>
</evidence>
<feature type="domain" description="Malectin" evidence="10">
    <location>
        <begin position="496"/>
        <end position="640"/>
    </location>
</feature>
<evidence type="ECO:0000256" key="2">
    <source>
        <dbReference type="ARBA" id="ARBA00009141"/>
    </source>
</evidence>
<comment type="similarity">
    <text evidence="2">Belongs to the malectin family.</text>
</comment>
<keyword evidence="6" id="KW-1133">Transmembrane helix</keyword>
<dbReference type="NCBIfam" id="TIGR04183">
    <property type="entry name" value="Por_Secre_tail"/>
    <property type="match status" value="1"/>
</dbReference>
<evidence type="ECO:0000259" key="10">
    <source>
        <dbReference type="Pfam" id="PF11721"/>
    </source>
</evidence>
<dbReference type="InterPro" id="IPR013517">
    <property type="entry name" value="FG-GAP"/>
</dbReference>
<evidence type="ECO:0000256" key="6">
    <source>
        <dbReference type="ARBA" id="ARBA00022989"/>
    </source>
</evidence>
<evidence type="ECO:0000256" key="4">
    <source>
        <dbReference type="ARBA" id="ARBA00022729"/>
    </source>
</evidence>
<reference evidence="13 14" key="1">
    <citation type="submission" date="2019-04" db="EMBL/GenBank/DDBJ databases">
        <authorList>
            <person name="Feng G."/>
            <person name="Zhang J."/>
            <person name="Zhu H."/>
        </authorList>
    </citation>
    <scope>NUCLEOTIDE SEQUENCE [LARGE SCALE GENOMIC DNA]</scope>
    <source>
        <strain evidence="13 14">92R-1</strain>
    </source>
</reference>
<dbReference type="InterPro" id="IPR026444">
    <property type="entry name" value="Secre_tail"/>
</dbReference>
<dbReference type="Proteomes" id="UP000298337">
    <property type="component" value="Unassembled WGS sequence"/>
</dbReference>
<keyword evidence="7" id="KW-0472">Membrane</keyword>
<comment type="caution">
    <text evidence="13">The sequence shown here is derived from an EMBL/GenBank/DDBJ whole genome shotgun (WGS) entry which is preliminary data.</text>
</comment>
<evidence type="ECO:0000256" key="1">
    <source>
        <dbReference type="ARBA" id="ARBA00004115"/>
    </source>
</evidence>
<dbReference type="InterPro" id="IPR039155">
    <property type="entry name" value="MLEC"/>
</dbReference>
<sequence>MTAVRAVARSFVTTAEFWLRGGRRCLLVFITLSTSVARAQGLAPARWTPVRNAVAAPPPAAVSVEFTQTLSTSSPTASALALFSSQAGGYKPGVPAVRGNTLTYHPSAPFKAGEVVSATVTTAVQSSGGQNLTRPYVFQFTTATAPSTGLFSSQPDVPLSNPFSLAVGDIDSDGDLDLLAVNSVSTGPENTVSVRLNTGAGTFVNGQEIPGVSAGRILLGDLDNDGDLDLVTSGGVRLNSGGTFGPPQPAGVGGAALGDVDGDGDLDAVTEGATSSGPAPGTVVRVRLNNGRGGLSEGPVVPVSLNAATVVLGDVNNDGALDLLASGRNGLIDVRLNTGQGSFASTGQRLNIATMPGGLLLGDVDGDGDLDLLAANTGSTVTVVFNDGQGTFGGSRFVNLGSFAVFAALGDMDGDGDLDLLAGGFPNSVSLRRNDGLGNFSGDQTMVVPESPRALAVGDLDGDGTLDFATANSSSGTGGSASIRLNPATAPLRSRYRIKAGGAAVSTTRGTFGADQYYAPTPGNTFSSPAAIAGTPDDALYQAERYGTNGVMRYAFPVVNGPYTVKLHFAELYWTRAGQRVFDVALENSPVLTAYDIFKKAGANAALVESFPVTVNDGILNLDFTALNSGGLDNPQIAAIEVLPGTEASSPTAYRINSGGEALVTASGVFSADQAFSPAPGNTFGTSSPIAGTPDEALYQTERYDRSGTFAYALPLANGSYKVTLHFAEIYFTAAGQRVFDVSLEDRKLLAEYDIYKKVGAFTATTEVFTVPVTDSTLNVLFTSQAAGGRENPKVSAIEVEPVEVTAPRAPATLHQAAAQAPTRLEAYPNPLTGRGTLHFRTPVTGPARVVVYNVLGQRVATLFDDVAEAGRDYARPLDATRLPAGVYFCRLHTGSQASTQRRILVN</sequence>
<dbReference type="Gene3D" id="2.130.10.130">
    <property type="entry name" value="Integrin alpha, N-terminal"/>
    <property type="match status" value="2"/>
</dbReference>
<dbReference type="RefSeq" id="WP_135436861.1">
    <property type="nucleotide sequence ID" value="NZ_SRLA01000007.1"/>
</dbReference>
<dbReference type="SUPFAM" id="SSF69318">
    <property type="entry name" value="Integrin alpha N-terminal domain"/>
    <property type="match status" value="1"/>
</dbReference>
<keyword evidence="14" id="KW-1185">Reference proteome</keyword>
<dbReference type="GO" id="GO:0030246">
    <property type="term" value="F:carbohydrate binding"/>
    <property type="evidence" value="ECO:0007669"/>
    <property type="project" value="InterPro"/>
</dbReference>
<dbReference type="InterPro" id="IPR021720">
    <property type="entry name" value="Malectin_dom"/>
</dbReference>
<dbReference type="InterPro" id="IPR032812">
    <property type="entry name" value="SbsA_Ig"/>
</dbReference>
<proteinExistence type="inferred from homology"/>
<keyword evidence="3" id="KW-0812">Transmembrane</keyword>
<feature type="domain" description="SbsA Ig-like" evidence="11">
    <location>
        <begin position="48"/>
        <end position="142"/>
    </location>
</feature>
<evidence type="ECO:0000256" key="7">
    <source>
        <dbReference type="ARBA" id="ARBA00023136"/>
    </source>
</evidence>
<dbReference type="PANTHER" id="PTHR13460:SF0">
    <property type="entry name" value="MALECTIN"/>
    <property type="match status" value="1"/>
</dbReference>
<gene>
    <name evidence="13" type="ORF">EU556_24420</name>
</gene>
<dbReference type="AlphaFoldDB" id="A0A4Z0NYP1"/>
<keyword evidence="5" id="KW-0256">Endoplasmic reticulum</keyword>
<feature type="domain" description="Secretion system C-terminal sorting" evidence="12">
    <location>
        <begin position="828"/>
        <end position="904"/>
    </location>
</feature>
<dbReference type="Pfam" id="PF18962">
    <property type="entry name" value="Por_Secre_tail"/>
    <property type="match status" value="1"/>
</dbReference>
<dbReference type="OrthoDB" id="890703at2"/>
<protein>
    <submittedName>
        <fullName evidence="13">T9SS type A sorting domain-containing protein</fullName>
    </submittedName>
</protein>
<dbReference type="Pfam" id="PF13517">
    <property type="entry name" value="FG-GAP_3"/>
    <property type="match status" value="3"/>
</dbReference>
<dbReference type="Gene3D" id="2.60.120.430">
    <property type="entry name" value="Galactose-binding lectin"/>
    <property type="match status" value="2"/>
</dbReference>
<comment type="subcellular location">
    <subcellularLocation>
        <location evidence="1">Endoplasmic reticulum membrane</location>
        <topology evidence="1">Single-pass type I membrane protein</topology>
    </subcellularLocation>
</comment>
<evidence type="ECO:0000256" key="8">
    <source>
        <dbReference type="ARBA" id="ARBA00023180"/>
    </source>
</evidence>
<dbReference type="InterPro" id="IPR028994">
    <property type="entry name" value="Integrin_alpha_N"/>
</dbReference>
<dbReference type="Pfam" id="PF13205">
    <property type="entry name" value="Big_5"/>
    <property type="match status" value="1"/>
</dbReference>
<evidence type="ECO:0000256" key="5">
    <source>
        <dbReference type="ARBA" id="ARBA00022824"/>
    </source>
</evidence>
<feature type="domain" description="Malectin" evidence="10">
    <location>
        <begin position="653"/>
        <end position="798"/>
    </location>
</feature>
<dbReference type="EMBL" id="SRLA01000007">
    <property type="protein sequence ID" value="TGE03760.1"/>
    <property type="molecule type" value="Genomic_DNA"/>
</dbReference>
<evidence type="ECO:0000259" key="11">
    <source>
        <dbReference type="Pfam" id="PF13205"/>
    </source>
</evidence>
<evidence type="ECO:0000259" key="12">
    <source>
        <dbReference type="Pfam" id="PF18962"/>
    </source>
</evidence>
<keyword evidence="8" id="KW-0325">Glycoprotein</keyword>
<dbReference type="InterPro" id="IPR008979">
    <property type="entry name" value="Galactose-bd-like_sf"/>
</dbReference>
<dbReference type="Pfam" id="PF11721">
    <property type="entry name" value="Malectin"/>
    <property type="match status" value="2"/>
</dbReference>
<evidence type="ECO:0000256" key="3">
    <source>
        <dbReference type="ARBA" id="ARBA00022692"/>
    </source>
</evidence>
<accession>A0A4Z0NYP1</accession>
<keyword evidence="9" id="KW-0119">Carbohydrate metabolism</keyword>
<dbReference type="PANTHER" id="PTHR13460">
    <property type="match status" value="1"/>
</dbReference>
<evidence type="ECO:0000256" key="9">
    <source>
        <dbReference type="ARBA" id="ARBA00023277"/>
    </source>
</evidence>
<evidence type="ECO:0000313" key="13">
    <source>
        <dbReference type="EMBL" id="TGE03760.1"/>
    </source>
</evidence>
<dbReference type="SUPFAM" id="SSF49785">
    <property type="entry name" value="Galactose-binding domain-like"/>
    <property type="match status" value="2"/>
</dbReference>
<keyword evidence="4" id="KW-0732">Signal</keyword>